<evidence type="ECO:0000256" key="9">
    <source>
        <dbReference type="ARBA" id="ARBA00022679"/>
    </source>
</evidence>
<comment type="subcellular location">
    <subcellularLocation>
        <location evidence="3">Cell membrane</location>
        <topology evidence="3">Lipid-anchor</topology>
        <topology evidence="3">GPI-anchor</topology>
    </subcellularLocation>
    <subcellularLocation>
        <location evidence="2">Secreted</location>
        <location evidence="2">Cell wall</location>
    </subcellularLocation>
</comment>
<comment type="function">
    <text evidence="18">Dual chitinase/transglycosylase that plays a role in cell wall architecture. Chitinase and transglycosylase activities are coupled. Required for the polysaccharide cross-linking at the septa and the cell wall. More specifically, transfers chitin to 1,6-beta-glucan in the cell wall.</text>
</comment>
<evidence type="ECO:0000256" key="3">
    <source>
        <dbReference type="ARBA" id="ARBA00004609"/>
    </source>
</evidence>
<gene>
    <name evidence="22" type="ORF">C8Q69DRAFT_400770</name>
</gene>
<dbReference type="PROSITE" id="PS51762">
    <property type="entry name" value="GH16_2"/>
    <property type="match status" value="1"/>
</dbReference>
<dbReference type="Gene3D" id="2.60.120.200">
    <property type="match status" value="1"/>
</dbReference>
<dbReference type="OrthoDB" id="4781at2759"/>
<comment type="caution">
    <text evidence="22">The sequence shown here is derived from an EMBL/GenBank/DDBJ whole genome shotgun (WGS) entry which is preliminary data.</text>
</comment>
<keyword evidence="8" id="KW-0328">Glycosyltransferase</keyword>
<organism evidence="22 23">
    <name type="scientific">Byssochlamys spectabilis</name>
    <name type="common">Paecilomyces variotii</name>
    <dbReference type="NCBI Taxonomy" id="264951"/>
    <lineage>
        <taxon>Eukaryota</taxon>
        <taxon>Fungi</taxon>
        <taxon>Dikarya</taxon>
        <taxon>Ascomycota</taxon>
        <taxon>Pezizomycotina</taxon>
        <taxon>Eurotiomycetes</taxon>
        <taxon>Eurotiomycetidae</taxon>
        <taxon>Eurotiales</taxon>
        <taxon>Thermoascaceae</taxon>
        <taxon>Paecilomyces</taxon>
    </lineage>
</organism>
<dbReference type="SUPFAM" id="SSF49899">
    <property type="entry name" value="Concanavalin A-like lectins/glucanases"/>
    <property type="match status" value="1"/>
</dbReference>
<dbReference type="InterPro" id="IPR050546">
    <property type="entry name" value="Glycosyl_Hydrlase_16"/>
</dbReference>
<evidence type="ECO:0000259" key="21">
    <source>
        <dbReference type="PROSITE" id="PS51762"/>
    </source>
</evidence>
<name>A0A443HWX1_BYSSP</name>
<evidence type="ECO:0000256" key="14">
    <source>
        <dbReference type="ARBA" id="ARBA00023288"/>
    </source>
</evidence>
<dbReference type="PANTHER" id="PTHR10963">
    <property type="entry name" value="GLYCOSYL HYDROLASE-RELATED"/>
    <property type="match status" value="1"/>
</dbReference>
<keyword evidence="11" id="KW-0378">Hydrolase</keyword>
<dbReference type="Pfam" id="PF00722">
    <property type="entry name" value="Glyco_hydro_16"/>
    <property type="match status" value="1"/>
</dbReference>
<evidence type="ECO:0000256" key="6">
    <source>
        <dbReference type="ARBA" id="ARBA00022512"/>
    </source>
</evidence>
<evidence type="ECO:0000256" key="8">
    <source>
        <dbReference type="ARBA" id="ARBA00022676"/>
    </source>
</evidence>
<evidence type="ECO:0000256" key="4">
    <source>
        <dbReference type="ARBA" id="ARBA00012729"/>
    </source>
</evidence>
<dbReference type="VEuPathDB" id="FungiDB:C8Q69DRAFT_400770"/>
<keyword evidence="19" id="KW-0812">Transmembrane</keyword>
<evidence type="ECO:0000256" key="15">
    <source>
        <dbReference type="ARBA" id="ARBA00023295"/>
    </source>
</evidence>
<evidence type="ECO:0000256" key="19">
    <source>
        <dbReference type="SAM" id="Phobius"/>
    </source>
</evidence>
<dbReference type="GO" id="GO:0030246">
    <property type="term" value="F:carbohydrate binding"/>
    <property type="evidence" value="ECO:0007669"/>
    <property type="project" value="UniProtKB-KW"/>
</dbReference>
<dbReference type="EMBL" id="RCNU01000004">
    <property type="protein sequence ID" value="RWQ96260.1"/>
    <property type="molecule type" value="Genomic_DNA"/>
</dbReference>
<dbReference type="GO" id="GO:0008843">
    <property type="term" value="F:endochitinase activity"/>
    <property type="evidence" value="ECO:0007669"/>
    <property type="project" value="UniProtKB-EC"/>
</dbReference>
<evidence type="ECO:0000256" key="7">
    <source>
        <dbReference type="ARBA" id="ARBA00022622"/>
    </source>
</evidence>
<keyword evidence="13" id="KW-0325">Glycoprotein</keyword>
<keyword evidence="12 19" id="KW-0472">Membrane</keyword>
<evidence type="ECO:0000256" key="18">
    <source>
        <dbReference type="ARBA" id="ARBA00093308"/>
    </source>
</evidence>
<evidence type="ECO:0000256" key="12">
    <source>
        <dbReference type="ARBA" id="ARBA00023136"/>
    </source>
</evidence>
<dbReference type="PANTHER" id="PTHR10963:SF27">
    <property type="entry name" value="GLYCOSIDASE-RELATED"/>
    <property type="match status" value="1"/>
</dbReference>
<keyword evidence="6" id="KW-0964">Secreted</keyword>
<dbReference type="CDD" id="cd02183">
    <property type="entry name" value="GH16_fungal_CRH1_transglycosylase"/>
    <property type="match status" value="1"/>
</dbReference>
<evidence type="ECO:0000256" key="2">
    <source>
        <dbReference type="ARBA" id="ARBA00004191"/>
    </source>
</evidence>
<evidence type="ECO:0000313" key="22">
    <source>
        <dbReference type="EMBL" id="RWQ96260.1"/>
    </source>
</evidence>
<keyword evidence="16" id="KW-0961">Cell wall biogenesis/degradation</keyword>
<keyword evidence="9" id="KW-0808">Transferase</keyword>
<dbReference type="GeneID" id="39597176"/>
<feature type="transmembrane region" description="Helical" evidence="19">
    <location>
        <begin position="296"/>
        <end position="318"/>
    </location>
</feature>
<dbReference type="InterPro" id="IPR000757">
    <property type="entry name" value="Beta-glucanase-like"/>
</dbReference>
<comment type="similarity">
    <text evidence="17">Belongs to the glycosyl hydrolase 16 family. CRH1 subfamily.</text>
</comment>
<evidence type="ECO:0000256" key="10">
    <source>
        <dbReference type="ARBA" id="ARBA00022729"/>
    </source>
</evidence>
<dbReference type="GO" id="GO:0005975">
    <property type="term" value="P:carbohydrate metabolic process"/>
    <property type="evidence" value="ECO:0007669"/>
    <property type="project" value="InterPro"/>
</dbReference>
<keyword evidence="22" id="KW-0430">Lectin</keyword>
<dbReference type="EC" id="3.2.1.14" evidence="4"/>
<evidence type="ECO:0000313" key="23">
    <source>
        <dbReference type="Proteomes" id="UP000283841"/>
    </source>
</evidence>
<evidence type="ECO:0000256" key="1">
    <source>
        <dbReference type="ARBA" id="ARBA00000822"/>
    </source>
</evidence>
<accession>A0A443HWX1</accession>
<evidence type="ECO:0000256" key="13">
    <source>
        <dbReference type="ARBA" id="ARBA00023180"/>
    </source>
</evidence>
<dbReference type="Proteomes" id="UP000283841">
    <property type="component" value="Unassembled WGS sequence"/>
</dbReference>
<dbReference type="InterPro" id="IPR013320">
    <property type="entry name" value="ConA-like_dom_sf"/>
</dbReference>
<keyword evidence="6" id="KW-0134">Cell wall</keyword>
<dbReference type="STRING" id="264951.A0A443HWX1"/>
<keyword evidence="7" id="KW-0336">GPI-anchor</keyword>
<evidence type="ECO:0000256" key="11">
    <source>
        <dbReference type="ARBA" id="ARBA00022801"/>
    </source>
</evidence>
<keyword evidence="5" id="KW-1003">Cell membrane</keyword>
<keyword evidence="10 20" id="KW-0732">Signal</keyword>
<keyword evidence="14" id="KW-0449">Lipoprotein</keyword>
<dbReference type="GO" id="GO:0016757">
    <property type="term" value="F:glycosyltransferase activity"/>
    <property type="evidence" value="ECO:0007669"/>
    <property type="project" value="UniProtKB-KW"/>
</dbReference>
<evidence type="ECO:0000256" key="5">
    <source>
        <dbReference type="ARBA" id="ARBA00022475"/>
    </source>
</evidence>
<keyword evidence="19" id="KW-1133">Transmembrane helix</keyword>
<dbReference type="GO" id="GO:0031505">
    <property type="term" value="P:fungal-type cell wall organization"/>
    <property type="evidence" value="ECO:0007669"/>
    <property type="project" value="TreeGrafter"/>
</dbReference>
<evidence type="ECO:0000256" key="20">
    <source>
        <dbReference type="SAM" id="SignalP"/>
    </source>
</evidence>
<reference evidence="22 23" key="1">
    <citation type="journal article" date="2018" name="Front. Microbiol.">
        <title>Genomic and genetic insights into a cosmopolitan fungus, Paecilomyces variotii (Eurotiales).</title>
        <authorList>
            <person name="Urquhart A.S."/>
            <person name="Mondo S.J."/>
            <person name="Makela M.R."/>
            <person name="Hane J.K."/>
            <person name="Wiebenga A."/>
            <person name="He G."/>
            <person name="Mihaltcheva S."/>
            <person name="Pangilinan J."/>
            <person name="Lipzen A."/>
            <person name="Barry K."/>
            <person name="de Vries R.P."/>
            <person name="Grigoriev I.V."/>
            <person name="Idnurm A."/>
        </authorList>
    </citation>
    <scope>NUCLEOTIDE SEQUENCE [LARGE SCALE GENOMIC DNA]</scope>
    <source>
        <strain evidence="22 23">CBS 101075</strain>
    </source>
</reference>
<feature type="chain" id="PRO_5019159258" description="chitinase" evidence="20">
    <location>
        <begin position="20"/>
        <end position="359"/>
    </location>
</feature>
<feature type="signal peptide" evidence="20">
    <location>
        <begin position="1"/>
        <end position="19"/>
    </location>
</feature>
<evidence type="ECO:0000256" key="17">
    <source>
        <dbReference type="ARBA" id="ARBA00038074"/>
    </source>
</evidence>
<keyword evidence="15" id="KW-0326">Glycosidase</keyword>
<evidence type="ECO:0000256" key="16">
    <source>
        <dbReference type="ARBA" id="ARBA00023316"/>
    </source>
</evidence>
<protein>
    <recommendedName>
        <fullName evidence="4">chitinase</fullName>
        <ecNumber evidence="4">3.2.1.14</ecNumber>
    </recommendedName>
</protein>
<dbReference type="RefSeq" id="XP_028485905.1">
    <property type="nucleotide sequence ID" value="XM_028627899.1"/>
</dbReference>
<dbReference type="FunFam" id="2.60.120.200:FF:000152">
    <property type="entry name" value="Cell wall glucanase"/>
    <property type="match status" value="1"/>
</dbReference>
<keyword evidence="23" id="KW-1185">Reference proteome</keyword>
<dbReference type="GO" id="GO:0005886">
    <property type="term" value="C:plasma membrane"/>
    <property type="evidence" value="ECO:0007669"/>
    <property type="project" value="UniProtKB-SubCell"/>
</dbReference>
<comment type="catalytic activity">
    <reaction evidence="1">
        <text>Random endo-hydrolysis of N-acetyl-beta-D-glucosaminide (1-&gt;4)-beta-linkages in chitin and chitodextrins.</text>
        <dbReference type="EC" id="3.2.1.14"/>
    </reaction>
</comment>
<dbReference type="AlphaFoldDB" id="A0A443HWX1"/>
<proteinExistence type="inferred from homology"/>
<feature type="domain" description="GH16" evidence="21">
    <location>
        <begin position="26"/>
        <end position="236"/>
    </location>
</feature>
<dbReference type="GO" id="GO:0009277">
    <property type="term" value="C:fungal-type cell wall"/>
    <property type="evidence" value="ECO:0007669"/>
    <property type="project" value="TreeGrafter"/>
</dbReference>
<dbReference type="GO" id="GO:0098552">
    <property type="term" value="C:side of membrane"/>
    <property type="evidence" value="ECO:0007669"/>
    <property type="project" value="UniProtKB-KW"/>
</dbReference>
<sequence>MTFLLLLGLLATSISSVTAQTWTNCNPLNVTCPPDPALGTNATFNFTSSLDDKIWNITNGAIDYTDKGAEFSIAKRLQSPTVQSNFYIFGGIVESIVQAAPGRGIVSSVVLQSDDLDEIDWEWVGYDTTHVQSNYYSKGVATYGRAEFHEVNGSATTGFHNYTTYWTHEKLEWWIDGQLQRTLTYDNATNGTTFPQTPMNIRLGVWPAGDPKNPIGTIEWAGGEVDYEAGPYNMYIQRVRVHDFSTGKEYKYTDRSGTWGSIETVQGNSTIEKEINKPPAESVSQKWAKLPSGAKIGIACAIAGVGACALGLFAFYCVKQRRAGRAEYNLENSKFDTNRTEMSNFQSQWRQSGYQPVRN</sequence>